<dbReference type="Pfam" id="PF00005">
    <property type="entry name" value="ABC_tran"/>
    <property type="match status" value="1"/>
</dbReference>
<dbReference type="EMBL" id="OC864202">
    <property type="protein sequence ID" value="CAD7631544.1"/>
    <property type="molecule type" value="Genomic_DNA"/>
</dbReference>
<sequence>MKLIKMYAWEQPFARAIGRARRDEFYILLGGQVSAEPIFISMIIFNRLSAIYFMFIPGSLGLLAEVRVSCKRFQKSEESTIKHISMNAKSGDLVVVIGPVGAGKTTLLMSLLNELSITGGSVATNGSIGYVSQESWVFNASVVQNIVFGKQYNEKRFREVIAVCALDKDLDSLPFRDNTIVGERGVLLSGGQKARVALARFANKKLKGIQSKANSNPTKVTEPMYCQLIYK</sequence>
<dbReference type="GO" id="GO:0016020">
    <property type="term" value="C:membrane"/>
    <property type="evidence" value="ECO:0007669"/>
    <property type="project" value="UniProtKB-SubCell"/>
</dbReference>
<comment type="similarity">
    <text evidence="2">Belongs to the ABC transporter superfamily. ABCC family. Conjugate transporter (TC 3.A.1.208) subfamily.</text>
</comment>
<dbReference type="EMBL" id="CAJPIZ010009627">
    <property type="protein sequence ID" value="CAG2111974.1"/>
    <property type="molecule type" value="Genomic_DNA"/>
</dbReference>
<feature type="domain" description="ABC transporter" evidence="6">
    <location>
        <begin position="82"/>
        <end position="205"/>
    </location>
</feature>
<keyword evidence="5" id="KW-0472">Membrane</keyword>
<feature type="transmembrane region" description="Helical" evidence="5">
    <location>
        <begin position="25"/>
        <end position="45"/>
    </location>
</feature>
<evidence type="ECO:0000256" key="2">
    <source>
        <dbReference type="ARBA" id="ARBA00009726"/>
    </source>
</evidence>
<proteinExistence type="inferred from homology"/>
<evidence type="ECO:0000313" key="7">
    <source>
        <dbReference type="EMBL" id="CAD7631544.1"/>
    </source>
</evidence>
<dbReference type="InterPro" id="IPR017871">
    <property type="entry name" value="ABC_transporter-like_CS"/>
</dbReference>
<dbReference type="PROSITE" id="PS00211">
    <property type="entry name" value="ABC_TRANSPORTER_1"/>
    <property type="match status" value="1"/>
</dbReference>
<keyword evidence="5" id="KW-0812">Transmembrane</keyword>
<dbReference type="GO" id="GO:0042626">
    <property type="term" value="F:ATPase-coupled transmembrane transporter activity"/>
    <property type="evidence" value="ECO:0007669"/>
    <property type="project" value="TreeGrafter"/>
</dbReference>
<reference evidence="7" key="1">
    <citation type="submission" date="2020-11" db="EMBL/GenBank/DDBJ databases">
        <authorList>
            <person name="Tran Van P."/>
        </authorList>
    </citation>
    <scope>NUCLEOTIDE SEQUENCE</scope>
</reference>
<dbReference type="Gene3D" id="3.40.50.300">
    <property type="entry name" value="P-loop containing nucleotide triphosphate hydrolases"/>
    <property type="match status" value="1"/>
</dbReference>
<evidence type="ECO:0000256" key="5">
    <source>
        <dbReference type="SAM" id="Phobius"/>
    </source>
</evidence>
<dbReference type="PANTHER" id="PTHR24223:SF456">
    <property type="entry name" value="MULTIDRUG RESISTANCE-ASSOCIATED PROTEIN LETHAL(2)03659"/>
    <property type="match status" value="1"/>
</dbReference>
<evidence type="ECO:0000256" key="4">
    <source>
        <dbReference type="ARBA" id="ARBA00022840"/>
    </source>
</evidence>
<dbReference type="InterPro" id="IPR027417">
    <property type="entry name" value="P-loop_NTPase"/>
</dbReference>
<gene>
    <name evidence="7" type="ORF">OSB1V03_LOCUS11953</name>
</gene>
<dbReference type="InterPro" id="IPR050173">
    <property type="entry name" value="ABC_transporter_C-like"/>
</dbReference>
<keyword evidence="4" id="KW-0067">ATP-binding</keyword>
<dbReference type="AlphaFoldDB" id="A0A7R9KYH0"/>
<dbReference type="GO" id="GO:0005524">
    <property type="term" value="F:ATP binding"/>
    <property type="evidence" value="ECO:0007669"/>
    <property type="project" value="UniProtKB-KW"/>
</dbReference>
<dbReference type="OrthoDB" id="6500128at2759"/>
<keyword evidence="3" id="KW-0547">Nucleotide-binding</keyword>
<evidence type="ECO:0000313" key="8">
    <source>
        <dbReference type="Proteomes" id="UP000759131"/>
    </source>
</evidence>
<organism evidence="7">
    <name type="scientific">Medioppia subpectinata</name>
    <dbReference type="NCBI Taxonomy" id="1979941"/>
    <lineage>
        <taxon>Eukaryota</taxon>
        <taxon>Metazoa</taxon>
        <taxon>Ecdysozoa</taxon>
        <taxon>Arthropoda</taxon>
        <taxon>Chelicerata</taxon>
        <taxon>Arachnida</taxon>
        <taxon>Acari</taxon>
        <taxon>Acariformes</taxon>
        <taxon>Sarcoptiformes</taxon>
        <taxon>Oribatida</taxon>
        <taxon>Brachypylina</taxon>
        <taxon>Oppioidea</taxon>
        <taxon>Oppiidae</taxon>
        <taxon>Medioppia</taxon>
    </lineage>
</organism>
<comment type="subcellular location">
    <subcellularLocation>
        <location evidence="1">Membrane</location>
        <topology evidence="1">Multi-pass membrane protein</topology>
    </subcellularLocation>
</comment>
<protein>
    <recommendedName>
        <fullName evidence="6">ABC transporter domain-containing protein</fullName>
    </recommendedName>
</protein>
<evidence type="ECO:0000259" key="6">
    <source>
        <dbReference type="Pfam" id="PF00005"/>
    </source>
</evidence>
<dbReference type="Proteomes" id="UP000759131">
    <property type="component" value="Unassembled WGS sequence"/>
</dbReference>
<evidence type="ECO:0000256" key="1">
    <source>
        <dbReference type="ARBA" id="ARBA00004141"/>
    </source>
</evidence>
<dbReference type="InterPro" id="IPR003439">
    <property type="entry name" value="ABC_transporter-like_ATP-bd"/>
</dbReference>
<dbReference type="SUPFAM" id="SSF52540">
    <property type="entry name" value="P-loop containing nucleoside triphosphate hydrolases"/>
    <property type="match status" value="1"/>
</dbReference>
<dbReference type="PANTHER" id="PTHR24223">
    <property type="entry name" value="ATP-BINDING CASSETTE SUB-FAMILY C"/>
    <property type="match status" value="1"/>
</dbReference>
<keyword evidence="5" id="KW-1133">Transmembrane helix</keyword>
<dbReference type="GO" id="GO:0016887">
    <property type="term" value="F:ATP hydrolysis activity"/>
    <property type="evidence" value="ECO:0007669"/>
    <property type="project" value="InterPro"/>
</dbReference>
<name>A0A7R9KYH0_9ACAR</name>
<evidence type="ECO:0000256" key="3">
    <source>
        <dbReference type="ARBA" id="ARBA00022741"/>
    </source>
</evidence>
<keyword evidence="8" id="KW-1185">Reference proteome</keyword>
<accession>A0A7R9KYH0</accession>